<evidence type="ECO:0000313" key="2">
    <source>
        <dbReference type="Proteomes" id="UP000224915"/>
    </source>
</evidence>
<accession>A0A2A9D2W7</accession>
<proteinExistence type="predicted"/>
<dbReference type="AlphaFoldDB" id="A0A2A9D2W7"/>
<dbReference type="SUPFAM" id="SSF51206">
    <property type="entry name" value="cAMP-binding domain-like"/>
    <property type="match status" value="1"/>
</dbReference>
<dbReference type="EMBL" id="PDJD01000001">
    <property type="protein sequence ID" value="PFG20686.1"/>
    <property type="molecule type" value="Genomic_DNA"/>
</dbReference>
<organism evidence="1 2">
    <name type="scientific">Serinibacter salmoneus</name>
    <dbReference type="NCBI Taxonomy" id="556530"/>
    <lineage>
        <taxon>Bacteria</taxon>
        <taxon>Bacillati</taxon>
        <taxon>Actinomycetota</taxon>
        <taxon>Actinomycetes</taxon>
        <taxon>Micrococcales</taxon>
        <taxon>Beutenbergiaceae</taxon>
        <taxon>Serinibacter</taxon>
    </lineage>
</organism>
<dbReference type="OrthoDB" id="5144396at2"/>
<sequence length="233" mass="26383">MSERARTSGESRDRATERLRLILQRLGDDPLVDFHRLERTLEIVHLERGDVVDDRNLTRPPAYFVHSGLAKTRLERAGGRPTLRFYGEGEFITGHSCAVAMLESVAAATELTETLPTLVLDELRPRPSDTVAVEPSLLVRIDTCVLEELASGSLPWAQVARGLLSITYLQVYSDLQRHVATRPEERYRNLVTDRPDLVRRLSQREIASHLGITEVSMSRIIKRVNQRVTTPPR</sequence>
<comment type="caution">
    <text evidence="1">The sequence shown here is derived from an EMBL/GenBank/DDBJ whole genome shotgun (WGS) entry which is preliminary data.</text>
</comment>
<evidence type="ECO:0000313" key="1">
    <source>
        <dbReference type="EMBL" id="PFG20686.1"/>
    </source>
</evidence>
<dbReference type="RefSeq" id="WP_098469624.1">
    <property type="nucleotide sequence ID" value="NZ_PDJD01000001.1"/>
</dbReference>
<name>A0A2A9D2W7_9MICO</name>
<dbReference type="InterPro" id="IPR018490">
    <property type="entry name" value="cNMP-bd_dom_sf"/>
</dbReference>
<dbReference type="Proteomes" id="UP000224915">
    <property type="component" value="Unassembled WGS sequence"/>
</dbReference>
<protein>
    <submittedName>
        <fullName evidence="1">CRP-like cAMP-binding protein</fullName>
    </submittedName>
</protein>
<dbReference type="InterPro" id="IPR014710">
    <property type="entry name" value="RmlC-like_jellyroll"/>
</dbReference>
<gene>
    <name evidence="1" type="ORF">ATL40_2296</name>
</gene>
<reference evidence="1 2" key="1">
    <citation type="submission" date="2017-10" db="EMBL/GenBank/DDBJ databases">
        <title>Sequencing the genomes of 1000 actinobacteria strains.</title>
        <authorList>
            <person name="Klenk H.-P."/>
        </authorList>
    </citation>
    <scope>NUCLEOTIDE SEQUENCE [LARGE SCALE GENOMIC DNA]</scope>
    <source>
        <strain evidence="1 2">DSM 21801</strain>
    </source>
</reference>
<dbReference type="Gene3D" id="2.60.120.10">
    <property type="entry name" value="Jelly Rolls"/>
    <property type="match status" value="1"/>
</dbReference>
<keyword evidence="2" id="KW-1185">Reference proteome</keyword>